<reference evidence="1 2" key="1">
    <citation type="submission" date="2023-11" db="EMBL/GenBank/DDBJ databases">
        <authorList>
            <person name="Okamura Y."/>
        </authorList>
    </citation>
    <scope>NUCLEOTIDE SEQUENCE [LARGE SCALE GENOMIC DNA]</scope>
</reference>
<proteinExistence type="predicted"/>
<gene>
    <name evidence="1" type="ORF">LNINA_LOCUS1984</name>
</gene>
<dbReference type="Pfam" id="PF07841">
    <property type="entry name" value="DM4_12"/>
    <property type="match status" value="1"/>
</dbReference>
<evidence type="ECO:0000313" key="2">
    <source>
        <dbReference type="Proteomes" id="UP001497472"/>
    </source>
</evidence>
<protein>
    <submittedName>
        <fullName evidence="1">Uncharacterized protein</fullName>
    </submittedName>
</protein>
<keyword evidence="2" id="KW-1185">Reference proteome</keyword>
<dbReference type="PANTHER" id="PTHR21398">
    <property type="entry name" value="AGAP007094-PA"/>
    <property type="match status" value="1"/>
</dbReference>
<evidence type="ECO:0000313" key="1">
    <source>
        <dbReference type="EMBL" id="CAK1542050.1"/>
    </source>
</evidence>
<dbReference type="InterPro" id="IPR006631">
    <property type="entry name" value="DM4_12"/>
</dbReference>
<dbReference type="AlphaFoldDB" id="A0AAV1J0Z5"/>
<comment type="caution">
    <text evidence="1">The sequence shown here is derived from an EMBL/GenBank/DDBJ whole genome shotgun (WGS) entry which is preliminary data.</text>
</comment>
<dbReference type="PANTHER" id="PTHR21398:SF6">
    <property type="entry name" value="AGAP007094-PA"/>
    <property type="match status" value="1"/>
</dbReference>
<dbReference type="EMBL" id="CAVLEF010000003">
    <property type="protein sequence ID" value="CAK1542050.1"/>
    <property type="molecule type" value="Genomic_DNA"/>
</dbReference>
<name>A0AAV1J0Z5_9NEOP</name>
<sequence>MVPWNQIFAQALGFRMNWDDPPDSFHPYHHFTRRSFYNNMEVLLDSNGLNGFHCVRRAICEANMISEPKEIYFMILKQIFSKSTSATQKWHNYTTDNCDISIASCPVSVLLISPYTDL</sequence>
<organism evidence="1 2">
    <name type="scientific">Leptosia nina</name>
    <dbReference type="NCBI Taxonomy" id="320188"/>
    <lineage>
        <taxon>Eukaryota</taxon>
        <taxon>Metazoa</taxon>
        <taxon>Ecdysozoa</taxon>
        <taxon>Arthropoda</taxon>
        <taxon>Hexapoda</taxon>
        <taxon>Insecta</taxon>
        <taxon>Pterygota</taxon>
        <taxon>Neoptera</taxon>
        <taxon>Endopterygota</taxon>
        <taxon>Lepidoptera</taxon>
        <taxon>Glossata</taxon>
        <taxon>Ditrysia</taxon>
        <taxon>Papilionoidea</taxon>
        <taxon>Pieridae</taxon>
        <taxon>Pierinae</taxon>
        <taxon>Leptosia</taxon>
    </lineage>
</organism>
<dbReference type="SMART" id="SM00718">
    <property type="entry name" value="DM4_12"/>
    <property type="match status" value="1"/>
</dbReference>
<dbReference type="Proteomes" id="UP001497472">
    <property type="component" value="Unassembled WGS sequence"/>
</dbReference>
<accession>A0AAV1J0Z5</accession>